<dbReference type="InterPro" id="IPR038512">
    <property type="entry name" value="GpU-like_sf"/>
</dbReference>
<evidence type="ECO:0000313" key="1">
    <source>
        <dbReference type="EMBL" id="MDK3075143.1"/>
    </source>
</evidence>
<dbReference type="EMBL" id="JASNJE010000031">
    <property type="protein sequence ID" value="MDK3075143.1"/>
    <property type="molecule type" value="Genomic_DNA"/>
</dbReference>
<name>A0ABT7FJ28_9RHOB</name>
<dbReference type="Gene3D" id="3.30.70.1700">
    <property type="entry name" value="Phage minor tail protein U"/>
    <property type="match status" value="1"/>
</dbReference>
<evidence type="ECO:0000313" key="2">
    <source>
        <dbReference type="Proteomes" id="UP001227126"/>
    </source>
</evidence>
<keyword evidence="2" id="KW-1185">Reference proteome</keyword>
<dbReference type="RefSeq" id="WP_284487074.1">
    <property type="nucleotide sequence ID" value="NZ_JASNJE010000031.1"/>
</dbReference>
<protein>
    <submittedName>
        <fullName evidence="1">Uncharacterized protein</fullName>
    </submittedName>
</protein>
<proteinExistence type="predicted"/>
<gene>
    <name evidence="1" type="ORF">QO034_18810</name>
</gene>
<dbReference type="Proteomes" id="UP001227126">
    <property type="component" value="Unassembled WGS sequence"/>
</dbReference>
<organism evidence="1 2">
    <name type="scientific">Sedimentitalea xiamensis</name>
    <dbReference type="NCBI Taxonomy" id="3050037"/>
    <lineage>
        <taxon>Bacteria</taxon>
        <taxon>Pseudomonadati</taxon>
        <taxon>Pseudomonadota</taxon>
        <taxon>Alphaproteobacteria</taxon>
        <taxon>Rhodobacterales</taxon>
        <taxon>Paracoccaceae</taxon>
        <taxon>Sedimentitalea</taxon>
    </lineage>
</organism>
<reference evidence="1 2" key="1">
    <citation type="submission" date="2023-05" db="EMBL/GenBank/DDBJ databases">
        <title>Sedimentitalea sp. nov. JM2-8.</title>
        <authorList>
            <person name="Huang J."/>
        </authorList>
    </citation>
    <scope>NUCLEOTIDE SEQUENCE [LARGE SCALE GENOMIC DNA]</scope>
    <source>
        <strain evidence="1 2">JM2-8</strain>
    </source>
</reference>
<sequence>MAHVRTQIREAFKTELAANLPATGYAVFSSRKFKRNHDRAKAIVDIHINNVNISQQTMGDDRTHIASLYIRVQRSDAEDALDDALDNDEVLLTQIIEQRDWSSLLEEEPELVQVNFAEDSDSASAIGAIILRYDVEYRIDKTNPEIARN</sequence>
<accession>A0ABT7FJ28</accession>
<comment type="caution">
    <text evidence="1">The sequence shown here is derived from an EMBL/GenBank/DDBJ whole genome shotgun (WGS) entry which is preliminary data.</text>
</comment>